<evidence type="ECO:0000256" key="4">
    <source>
        <dbReference type="ARBA" id="ARBA00010869"/>
    </source>
</evidence>
<evidence type="ECO:0000256" key="14">
    <source>
        <dbReference type="ARBA" id="ARBA00025527"/>
    </source>
</evidence>
<evidence type="ECO:0000256" key="1">
    <source>
        <dbReference type="ARBA" id="ARBA00001274"/>
    </source>
</evidence>
<dbReference type="GO" id="GO:0004794">
    <property type="term" value="F:threonine deaminase activity"/>
    <property type="evidence" value="ECO:0007669"/>
    <property type="project" value="UniProtKB-EC"/>
</dbReference>
<dbReference type="InterPro" id="IPR001721">
    <property type="entry name" value="TD_ACT-like"/>
</dbReference>
<evidence type="ECO:0000313" key="17">
    <source>
        <dbReference type="EMBL" id="VFS46312.1"/>
    </source>
</evidence>
<dbReference type="InterPro" id="IPR012808">
    <property type="entry name" value="CHP02453"/>
</dbReference>
<dbReference type="InterPro" id="IPR038110">
    <property type="entry name" value="TD_ACT-like_sf"/>
</dbReference>
<evidence type="ECO:0000256" key="3">
    <source>
        <dbReference type="ARBA" id="ARBA00004810"/>
    </source>
</evidence>
<evidence type="ECO:0000256" key="7">
    <source>
        <dbReference type="ARBA" id="ARBA00014622"/>
    </source>
</evidence>
<evidence type="ECO:0000313" key="18">
    <source>
        <dbReference type="Proteomes" id="UP000373449"/>
    </source>
</evidence>
<keyword evidence="10" id="KW-0677">Repeat</keyword>
<gene>
    <name evidence="17" type="primary">ilvA_1</name>
    <name evidence="17" type="ORF">NCTC12282_01215</name>
</gene>
<sequence length="417" mass="48681">MTEFNYRYACDKDACIFVGVRLTGGQSEKEEIISELQNGGYQIVDLSDDEMAKLHVRYMVGGRPAKPLRERLYSFEFPESGGALLRFLQTLGTHWNISLFHYRSHGTDYGRVLAGFELDERSPEFEQHLKQLGYACHDETDNPAFRFFFSGLIPRLSECHRTMTGGLLPSFEGNISKLTIDKLQVQAMSGFSGFNQQALTFLQDVRIQNSKDWFDEHRSIYDDQILTPFRLLVDDLSQSMLMIDPEFETRPAIGKTLSRIHRDTRFSHDKSRYRSHMWLTFKRHSKDWKDAPVYFFEIAPDFYRYGLGYYSASKSTMDLFRQLINRDEKAFLKVASCCKSPFELVGESYKRPLVKEQAAKLADWYNRKSFAVMHTSRDMEMVFDNGLITHLEKGFKQLAPLYDYLMRVEQLKRNPED</sequence>
<keyword evidence="8" id="KW-0028">Amino-acid biosynthesis</keyword>
<feature type="domain" description="ACT-like" evidence="16">
    <location>
        <begin position="1"/>
        <end position="48"/>
    </location>
</feature>
<dbReference type="EMBL" id="CAADJA010000002">
    <property type="protein sequence ID" value="VFS46312.1"/>
    <property type="molecule type" value="Genomic_DNA"/>
</dbReference>
<comment type="cofactor">
    <cofactor evidence="2">
        <name>pyridoxal 5'-phosphate</name>
        <dbReference type="ChEBI" id="CHEBI:597326"/>
    </cofactor>
</comment>
<dbReference type="GO" id="GO:0009097">
    <property type="term" value="P:isoleucine biosynthetic process"/>
    <property type="evidence" value="ECO:0007669"/>
    <property type="project" value="UniProtKB-KW"/>
</dbReference>
<evidence type="ECO:0000256" key="13">
    <source>
        <dbReference type="ARBA" id="ARBA00023304"/>
    </source>
</evidence>
<dbReference type="FunFam" id="3.40.1020.10:FF:000001">
    <property type="entry name" value="L-threonine dehydratase"/>
    <property type="match status" value="1"/>
</dbReference>
<dbReference type="CDD" id="cd04907">
    <property type="entry name" value="ACT_ThrD-I_2"/>
    <property type="match status" value="1"/>
</dbReference>
<name>A0A484ZD01_9GAMM</name>
<protein>
    <recommendedName>
        <fullName evidence="7">L-threonine dehydratase biosynthetic IlvA</fullName>
        <ecNumber evidence="6">4.3.1.19</ecNumber>
    </recommendedName>
    <alternativeName>
        <fullName evidence="15">Threonine deaminase</fullName>
    </alternativeName>
</protein>
<dbReference type="NCBIfam" id="TIGR02453">
    <property type="entry name" value="TIGR02453 family protein"/>
    <property type="match status" value="1"/>
</dbReference>
<dbReference type="AlphaFoldDB" id="A0A484ZD01"/>
<dbReference type="Pfam" id="PF09365">
    <property type="entry name" value="DUF2461"/>
    <property type="match status" value="1"/>
</dbReference>
<keyword evidence="13" id="KW-0100">Branched-chain amino acid biosynthesis</keyword>
<comment type="function">
    <text evidence="14">Catalyzes the anaerobic formation of alpha-ketobutyrate and ammonia from threonine in a two-step reaction. The first step involved a dehydration of threonine and a production of enamine intermediates (aminocrotonate), which tautomerizes to its imine form (iminobutyrate). Both intermediates are unstable and short-lived. The second step is the nonenzymatic hydrolysis of the enamine/imine intermediates to form 2-ketobutyrate and free ammonia. In the low water environment of the cell, the second step is accelerated by RidA.</text>
</comment>
<proteinExistence type="inferred from homology"/>
<comment type="subunit">
    <text evidence="5">Homotetramer.</text>
</comment>
<keyword evidence="12 17" id="KW-0456">Lyase</keyword>
<comment type="similarity">
    <text evidence="4">Belongs to the serine/threonine dehydratase family.</text>
</comment>
<evidence type="ECO:0000256" key="12">
    <source>
        <dbReference type="ARBA" id="ARBA00023239"/>
    </source>
</evidence>
<reference evidence="17 18" key="1">
    <citation type="submission" date="2019-03" db="EMBL/GenBank/DDBJ databases">
        <authorList>
            <consortium name="Pathogen Informatics"/>
        </authorList>
    </citation>
    <scope>NUCLEOTIDE SEQUENCE [LARGE SCALE GENOMIC DNA]</scope>
    <source>
        <strain evidence="17 18">NCTC12282</strain>
    </source>
</reference>
<evidence type="ECO:0000256" key="10">
    <source>
        <dbReference type="ARBA" id="ARBA00022737"/>
    </source>
</evidence>
<feature type="domain" description="ACT-like" evidence="16">
    <location>
        <begin position="71"/>
        <end position="141"/>
    </location>
</feature>
<evidence type="ECO:0000256" key="6">
    <source>
        <dbReference type="ARBA" id="ARBA00012096"/>
    </source>
</evidence>
<keyword evidence="9" id="KW-0412">Isoleucine biosynthesis</keyword>
<evidence type="ECO:0000256" key="15">
    <source>
        <dbReference type="ARBA" id="ARBA00031427"/>
    </source>
</evidence>
<accession>A0A484ZD01</accession>
<dbReference type="PANTHER" id="PTHR36452:SF1">
    <property type="entry name" value="DUF2461 DOMAIN-CONTAINING PROTEIN"/>
    <property type="match status" value="1"/>
</dbReference>
<evidence type="ECO:0000256" key="5">
    <source>
        <dbReference type="ARBA" id="ARBA00011881"/>
    </source>
</evidence>
<organism evidence="17 18">
    <name type="scientific">Budvicia aquatica</name>
    <dbReference type="NCBI Taxonomy" id="82979"/>
    <lineage>
        <taxon>Bacteria</taxon>
        <taxon>Pseudomonadati</taxon>
        <taxon>Pseudomonadota</taxon>
        <taxon>Gammaproteobacteria</taxon>
        <taxon>Enterobacterales</taxon>
        <taxon>Budviciaceae</taxon>
        <taxon>Budvicia</taxon>
    </lineage>
</organism>
<dbReference type="EC" id="4.3.1.19" evidence="6"/>
<evidence type="ECO:0000256" key="8">
    <source>
        <dbReference type="ARBA" id="ARBA00022605"/>
    </source>
</evidence>
<evidence type="ECO:0000259" key="16">
    <source>
        <dbReference type="PROSITE" id="PS51672"/>
    </source>
</evidence>
<dbReference type="PANTHER" id="PTHR36452">
    <property type="entry name" value="CHROMOSOME 12, WHOLE GENOME SHOTGUN SEQUENCE"/>
    <property type="match status" value="1"/>
</dbReference>
<evidence type="ECO:0000256" key="2">
    <source>
        <dbReference type="ARBA" id="ARBA00001933"/>
    </source>
</evidence>
<dbReference type="Pfam" id="PF00585">
    <property type="entry name" value="Thr_dehydrat_C"/>
    <property type="match status" value="2"/>
</dbReference>
<keyword evidence="11" id="KW-0663">Pyridoxal phosphate</keyword>
<evidence type="ECO:0000256" key="11">
    <source>
        <dbReference type="ARBA" id="ARBA00022898"/>
    </source>
</evidence>
<dbReference type="Gene3D" id="3.40.1020.10">
    <property type="entry name" value="Biosynthetic Threonine Deaminase, Domain 3"/>
    <property type="match status" value="1"/>
</dbReference>
<comment type="pathway">
    <text evidence="3">Amino-acid biosynthesis; L-isoleucine biosynthesis; 2-oxobutanoate from L-threonine: step 1/1.</text>
</comment>
<comment type="catalytic activity">
    <reaction evidence="1">
        <text>L-threonine = 2-oxobutanoate + NH4(+)</text>
        <dbReference type="Rhea" id="RHEA:22108"/>
        <dbReference type="ChEBI" id="CHEBI:16763"/>
        <dbReference type="ChEBI" id="CHEBI:28938"/>
        <dbReference type="ChEBI" id="CHEBI:57926"/>
        <dbReference type="EC" id="4.3.1.19"/>
    </reaction>
</comment>
<evidence type="ECO:0000256" key="9">
    <source>
        <dbReference type="ARBA" id="ARBA00022624"/>
    </source>
</evidence>
<dbReference type="PROSITE" id="PS51672">
    <property type="entry name" value="ACT_LIKE"/>
    <property type="match status" value="2"/>
</dbReference>
<dbReference type="Proteomes" id="UP000373449">
    <property type="component" value="Unassembled WGS sequence"/>
</dbReference>
<dbReference type="SUPFAM" id="SSF55021">
    <property type="entry name" value="ACT-like"/>
    <property type="match status" value="2"/>
</dbReference>
<dbReference type="InterPro" id="IPR045865">
    <property type="entry name" value="ACT-like_dom_sf"/>
</dbReference>